<dbReference type="EMBL" id="MFJL01000038">
    <property type="protein sequence ID" value="OGG13246.1"/>
    <property type="molecule type" value="Genomic_DNA"/>
</dbReference>
<accession>A0A1F5ZL79</accession>
<reference evidence="6 7" key="1">
    <citation type="journal article" date="2016" name="Nat. Commun.">
        <title>Thousands of microbial genomes shed light on interconnected biogeochemical processes in an aquifer system.</title>
        <authorList>
            <person name="Anantharaman K."/>
            <person name="Brown C.T."/>
            <person name="Hug L.A."/>
            <person name="Sharon I."/>
            <person name="Castelle C.J."/>
            <person name="Probst A.J."/>
            <person name="Thomas B.C."/>
            <person name="Singh A."/>
            <person name="Wilkins M.J."/>
            <person name="Karaoz U."/>
            <person name="Brodie E.L."/>
            <person name="Williams K.H."/>
            <person name="Hubbard S.S."/>
            <person name="Banfield J.F."/>
        </authorList>
    </citation>
    <scope>NUCLEOTIDE SEQUENCE [LARGE SCALE GENOMIC DNA]</scope>
</reference>
<name>A0A1F5ZL79_9BACT</name>
<evidence type="ECO:0000256" key="4">
    <source>
        <dbReference type="ARBA" id="ARBA00023172"/>
    </source>
</evidence>
<dbReference type="AlphaFoldDB" id="A0A1F5ZL79"/>
<dbReference type="Pfam" id="PF02646">
    <property type="entry name" value="RmuC"/>
    <property type="match status" value="1"/>
</dbReference>
<keyword evidence="5" id="KW-0812">Transmembrane</keyword>
<evidence type="ECO:0000256" key="2">
    <source>
        <dbReference type="ARBA" id="ARBA00009840"/>
    </source>
</evidence>
<feature type="transmembrane region" description="Helical" evidence="5">
    <location>
        <begin position="6"/>
        <end position="23"/>
    </location>
</feature>
<dbReference type="PANTHER" id="PTHR30563">
    <property type="entry name" value="DNA RECOMBINATION PROTEIN RMUC"/>
    <property type="match status" value="1"/>
</dbReference>
<keyword evidence="3" id="KW-0175">Coiled coil</keyword>
<dbReference type="GO" id="GO:0006310">
    <property type="term" value="P:DNA recombination"/>
    <property type="evidence" value="ECO:0007669"/>
    <property type="project" value="UniProtKB-KW"/>
</dbReference>
<evidence type="ECO:0000313" key="6">
    <source>
        <dbReference type="EMBL" id="OGG13246.1"/>
    </source>
</evidence>
<dbReference type="PANTHER" id="PTHR30563:SF0">
    <property type="entry name" value="DNA RECOMBINATION PROTEIN RMUC"/>
    <property type="match status" value="1"/>
</dbReference>
<evidence type="ECO:0000256" key="1">
    <source>
        <dbReference type="ARBA" id="ARBA00003416"/>
    </source>
</evidence>
<dbReference type="InterPro" id="IPR003798">
    <property type="entry name" value="DNA_recombination_RmuC"/>
</dbReference>
<organism evidence="6 7">
    <name type="scientific">Candidatus Gottesmanbacteria bacterium RIFCSPHIGHO2_02_FULL_39_11</name>
    <dbReference type="NCBI Taxonomy" id="1798382"/>
    <lineage>
        <taxon>Bacteria</taxon>
        <taxon>Candidatus Gottesmaniibacteriota</taxon>
    </lineage>
</organism>
<sequence length="340" mass="38635">MNIQLIVILGIIILGFITVLLVVRKWILGISEKQNPTEELVAWLKNTNTRIDDQNKQIVATLQSSTRTINERLDNAAKFIASVSKNIGEMSEIGRGMKQLQDFLQSPKLRGNIGEQILKELLSQVLPKQTYELQHRFKSGAIVDAVIITAHGLISIDSKFPMENFRKMTDERDETTKKKISKEFENNVKTHIDAISEKYIVTDEETIDYALMYIPSESVYYEIVNRSALYDYATGNRVIPVSPMTFYAFLQSILISFEGQKIESQAKQVLQALRAIQKDYVSADENLSLLSKHMTNAFNQLRNVSDSFDRLGRKVTSSFLTEGNIKPSKQLPILEDPPEN</sequence>
<evidence type="ECO:0008006" key="8">
    <source>
        <dbReference type="Google" id="ProtNLM"/>
    </source>
</evidence>
<protein>
    <recommendedName>
        <fullName evidence="8">DNA recombination protein RmuC</fullName>
    </recommendedName>
</protein>
<dbReference type="Proteomes" id="UP000176923">
    <property type="component" value="Unassembled WGS sequence"/>
</dbReference>
<dbReference type="STRING" id="1798382.A3D77_05275"/>
<gene>
    <name evidence="6" type="ORF">A3D77_05275</name>
</gene>
<comment type="caution">
    <text evidence="6">The sequence shown here is derived from an EMBL/GenBank/DDBJ whole genome shotgun (WGS) entry which is preliminary data.</text>
</comment>
<keyword evidence="5" id="KW-1133">Transmembrane helix</keyword>
<proteinExistence type="inferred from homology"/>
<keyword evidence="4" id="KW-0233">DNA recombination</keyword>
<keyword evidence="5" id="KW-0472">Membrane</keyword>
<evidence type="ECO:0000256" key="5">
    <source>
        <dbReference type="SAM" id="Phobius"/>
    </source>
</evidence>
<evidence type="ECO:0000256" key="3">
    <source>
        <dbReference type="ARBA" id="ARBA00023054"/>
    </source>
</evidence>
<comment type="similarity">
    <text evidence="2">Belongs to the RmuC family.</text>
</comment>
<evidence type="ECO:0000313" key="7">
    <source>
        <dbReference type="Proteomes" id="UP000176923"/>
    </source>
</evidence>
<comment type="function">
    <text evidence="1">Involved in DNA recombination.</text>
</comment>